<sequence length="237" mass="26561">MRTRLAPGVPFSLLGYSFGGLLALELVLALEAEGLEGHVYLVDSSPDFLQTVQEHTVGHSEDQFEIKLICAMFNLVASHEATPTAVNQLVEKLTSLKSWDDRLEHFIGMLPNTKHSMTHLKAVGAAVYTRIKAISSYKWGHKKTIRSHVTLLRPTIMAVRTKEDYGLSQIVHGKAYFVLCLQYCDKEVEVHFVTGDHITLLDSKECATVINKHVVDYEAVMFKDSIMSKGHEVMYAI</sequence>
<evidence type="ECO:0000313" key="5">
    <source>
        <dbReference type="Proteomes" id="UP000502823"/>
    </source>
</evidence>
<reference evidence="5" key="1">
    <citation type="submission" date="2020-01" db="EMBL/GenBank/DDBJ databases">
        <title>Draft genome sequence of the Termite Coptotermes fromosanus.</title>
        <authorList>
            <person name="Itakura S."/>
            <person name="Yosikawa Y."/>
            <person name="Umezawa K."/>
        </authorList>
    </citation>
    <scope>NUCLEOTIDE SEQUENCE [LARGE SCALE GENOMIC DNA]</scope>
</reference>
<comment type="caution">
    <text evidence="4">The sequence shown here is derived from an EMBL/GenBank/DDBJ whole genome shotgun (WGS) entry which is preliminary data.</text>
</comment>
<evidence type="ECO:0000259" key="3">
    <source>
        <dbReference type="Pfam" id="PF00975"/>
    </source>
</evidence>
<protein>
    <recommendedName>
        <fullName evidence="1">oleoyl-[acyl-carrier-protein] hydrolase</fullName>
        <ecNumber evidence="1">3.1.2.14</ecNumber>
    </recommendedName>
</protein>
<dbReference type="InterPro" id="IPR001031">
    <property type="entry name" value="Thioesterase"/>
</dbReference>
<dbReference type="OrthoDB" id="329835at2759"/>
<feature type="signal peptide" evidence="2">
    <location>
        <begin position="1"/>
        <end position="29"/>
    </location>
</feature>
<name>A0A6L2PLB1_COPFO</name>
<evidence type="ECO:0000256" key="1">
    <source>
        <dbReference type="ARBA" id="ARBA00012480"/>
    </source>
</evidence>
<evidence type="ECO:0000313" key="4">
    <source>
        <dbReference type="EMBL" id="GFG32260.1"/>
    </source>
</evidence>
<feature type="domain" description="Thioesterase" evidence="3">
    <location>
        <begin position="4"/>
        <end position="205"/>
    </location>
</feature>
<organism evidence="4 5">
    <name type="scientific">Coptotermes formosanus</name>
    <name type="common">Formosan subterranean termite</name>
    <dbReference type="NCBI Taxonomy" id="36987"/>
    <lineage>
        <taxon>Eukaryota</taxon>
        <taxon>Metazoa</taxon>
        <taxon>Ecdysozoa</taxon>
        <taxon>Arthropoda</taxon>
        <taxon>Hexapoda</taxon>
        <taxon>Insecta</taxon>
        <taxon>Pterygota</taxon>
        <taxon>Neoptera</taxon>
        <taxon>Polyneoptera</taxon>
        <taxon>Dictyoptera</taxon>
        <taxon>Blattodea</taxon>
        <taxon>Blattoidea</taxon>
        <taxon>Termitoidae</taxon>
        <taxon>Rhinotermitidae</taxon>
        <taxon>Coptotermes</taxon>
    </lineage>
</organism>
<accession>A0A6L2PLB1</accession>
<evidence type="ECO:0000256" key="2">
    <source>
        <dbReference type="SAM" id="SignalP"/>
    </source>
</evidence>
<dbReference type="Gene3D" id="3.40.50.1820">
    <property type="entry name" value="alpha/beta hydrolase"/>
    <property type="match status" value="1"/>
</dbReference>
<dbReference type="InParanoid" id="A0A6L2PLB1"/>
<gene>
    <name evidence="4" type="ORF">Cfor_01300</name>
</gene>
<feature type="chain" id="PRO_5027004578" description="oleoyl-[acyl-carrier-protein] hydrolase" evidence="2">
    <location>
        <begin position="30"/>
        <end position="237"/>
    </location>
</feature>
<dbReference type="GO" id="GO:0016297">
    <property type="term" value="F:fatty acyl-[ACP] hydrolase activity"/>
    <property type="evidence" value="ECO:0007669"/>
    <property type="project" value="UniProtKB-EC"/>
</dbReference>
<dbReference type="EC" id="3.1.2.14" evidence="1"/>
<dbReference type="SUPFAM" id="SSF53474">
    <property type="entry name" value="alpha/beta-Hydrolases"/>
    <property type="match status" value="1"/>
</dbReference>
<dbReference type="AlphaFoldDB" id="A0A6L2PLB1"/>
<dbReference type="Pfam" id="PF00975">
    <property type="entry name" value="Thioesterase"/>
    <property type="match status" value="1"/>
</dbReference>
<keyword evidence="5" id="KW-1185">Reference proteome</keyword>
<dbReference type="Proteomes" id="UP000502823">
    <property type="component" value="Unassembled WGS sequence"/>
</dbReference>
<keyword evidence="2" id="KW-0732">Signal</keyword>
<proteinExistence type="predicted"/>
<dbReference type="InterPro" id="IPR029058">
    <property type="entry name" value="AB_hydrolase_fold"/>
</dbReference>
<dbReference type="EMBL" id="BLKM01004705">
    <property type="protein sequence ID" value="GFG32260.1"/>
    <property type="molecule type" value="Genomic_DNA"/>
</dbReference>